<keyword evidence="1" id="KW-0328">Glycosyltransferase</keyword>
<dbReference type="EMBL" id="DTQM01000063">
    <property type="protein sequence ID" value="HGC42244.1"/>
    <property type="molecule type" value="Genomic_DNA"/>
</dbReference>
<dbReference type="CDD" id="cd03789">
    <property type="entry name" value="GT9_LPS_heptosyltransferase"/>
    <property type="match status" value="1"/>
</dbReference>
<accession>A0A8J4H9C0</accession>
<protein>
    <submittedName>
        <fullName evidence="3">Glycosyltransferase family 9 protein</fullName>
    </submittedName>
</protein>
<name>A0A8J4H9C0_9PROT</name>
<dbReference type="GO" id="GO:0005829">
    <property type="term" value="C:cytosol"/>
    <property type="evidence" value="ECO:0007669"/>
    <property type="project" value="TreeGrafter"/>
</dbReference>
<dbReference type="PANTHER" id="PTHR30160">
    <property type="entry name" value="TETRAACYLDISACCHARIDE 4'-KINASE-RELATED"/>
    <property type="match status" value="1"/>
</dbReference>
<dbReference type="InterPro" id="IPR002201">
    <property type="entry name" value="Glyco_trans_9"/>
</dbReference>
<dbReference type="GO" id="GO:0009244">
    <property type="term" value="P:lipopolysaccharide core region biosynthetic process"/>
    <property type="evidence" value="ECO:0007669"/>
    <property type="project" value="TreeGrafter"/>
</dbReference>
<keyword evidence="2" id="KW-0808">Transferase</keyword>
<reference evidence="3" key="1">
    <citation type="journal article" date="2020" name="mSystems">
        <title>Genome- and Community-Level Interaction Insights into Carbon Utilization and Element Cycling Functions of Hydrothermarchaeota in Hydrothermal Sediment.</title>
        <authorList>
            <person name="Zhou Z."/>
            <person name="Liu Y."/>
            <person name="Xu W."/>
            <person name="Pan J."/>
            <person name="Luo Z.H."/>
            <person name="Li M."/>
        </authorList>
    </citation>
    <scope>NUCLEOTIDE SEQUENCE</scope>
    <source>
        <strain evidence="3">SpSt-997</strain>
    </source>
</reference>
<evidence type="ECO:0000256" key="1">
    <source>
        <dbReference type="ARBA" id="ARBA00022676"/>
    </source>
</evidence>
<dbReference type="Pfam" id="PF01075">
    <property type="entry name" value="Glyco_transf_9"/>
    <property type="match status" value="1"/>
</dbReference>
<proteinExistence type="predicted"/>
<organism evidence="3">
    <name type="scientific">Acidicaldus sp</name>
    <dbReference type="NCBI Taxonomy" id="1872105"/>
    <lineage>
        <taxon>Bacteria</taxon>
        <taxon>Pseudomonadati</taxon>
        <taxon>Pseudomonadota</taxon>
        <taxon>Alphaproteobacteria</taxon>
        <taxon>Acetobacterales</taxon>
        <taxon>Acetobacteraceae</taxon>
        <taxon>Acidicaldus</taxon>
    </lineage>
</organism>
<comment type="caution">
    <text evidence="3">The sequence shown here is derived from an EMBL/GenBank/DDBJ whole genome shotgun (WGS) entry which is preliminary data.</text>
</comment>
<evidence type="ECO:0000256" key="2">
    <source>
        <dbReference type="ARBA" id="ARBA00022679"/>
    </source>
</evidence>
<dbReference type="InterPro" id="IPR051199">
    <property type="entry name" value="LPS_LOS_Heptosyltrfase"/>
</dbReference>
<gene>
    <name evidence="3" type="ORF">ENY07_03340</name>
</gene>
<dbReference type="Gene3D" id="3.40.50.2000">
    <property type="entry name" value="Glycogen Phosphorylase B"/>
    <property type="match status" value="2"/>
</dbReference>
<evidence type="ECO:0000313" key="3">
    <source>
        <dbReference type="EMBL" id="HGC42244.1"/>
    </source>
</evidence>
<dbReference type="GO" id="GO:0008713">
    <property type="term" value="F:ADP-heptose-lipopolysaccharide heptosyltransferase activity"/>
    <property type="evidence" value="ECO:0007669"/>
    <property type="project" value="TreeGrafter"/>
</dbReference>
<sequence length="297" mass="31371">MRILFITSNRVGDAVLSTGLLDHLLQRFPTARFTIACGPVAAELFARMPRAERVIAFEKRRFGLHWLGLWGRCAGGFWDLVVDNRGSMLGFFLLHRRQARLRRRRGPKIAEIGAILGLDPPPLPVVWTTPEDRALAARLLPSGPPIIALGPTANWSGKIWPAERFAELYSALSESLLPGARAAVFAGPGAAERAMAAPLLARLPGAIDLCGRLTLHEAAACLGRVALYIGNDSGLMHLAAAAGTPTLGLFGPTQAAEYAPAGRAARAVVASGPDMVDLSVAAALRAATALLAQAQAA</sequence>
<dbReference type="AlphaFoldDB" id="A0A8J4H9C0"/>
<dbReference type="PANTHER" id="PTHR30160:SF7">
    <property type="entry name" value="ADP-HEPTOSE--LPS HEPTOSYLTRANSFERASE 2"/>
    <property type="match status" value="1"/>
</dbReference>
<dbReference type="SUPFAM" id="SSF53756">
    <property type="entry name" value="UDP-Glycosyltransferase/glycogen phosphorylase"/>
    <property type="match status" value="1"/>
</dbReference>